<evidence type="ECO:0000256" key="1">
    <source>
        <dbReference type="SAM" id="Phobius"/>
    </source>
</evidence>
<dbReference type="RefSeq" id="WP_087553198.1">
    <property type="nucleotide sequence ID" value="NZ_CP033133.1"/>
</dbReference>
<sequence>MSYKLAMNKTKIKNEIKSEHKIFKGKIIKIINNEVQSWSDYYPQPTEFEFIAENALGEQITVTGCFREIYIYPNQEILLLMAPSVREPEKFSLTVLIDLKLELLWRELFLDCGSNTIKESFFSHFAFMSKIFAGLSIIYFLFCGKGFYTYQSYQFITMFLICWVSVIGYLHRYLYREAIYFDAIFEMIGLDNAKNIEISEFSLESLGLKIDMLPNSVMLSETFSLKTIYQMSEKKGYFKNSFSHLN</sequence>
<dbReference type="EMBL" id="CP033133">
    <property type="protein sequence ID" value="AYO55167.1"/>
    <property type="molecule type" value="Genomic_DNA"/>
</dbReference>
<dbReference type="Proteomes" id="UP000279962">
    <property type="component" value="Chromosome"/>
</dbReference>
<accession>A0A3G2T6J2</accession>
<feature type="transmembrane region" description="Helical" evidence="1">
    <location>
        <begin position="153"/>
        <end position="170"/>
    </location>
</feature>
<keyword evidence="1" id="KW-0472">Membrane</keyword>
<reference evidence="2 3" key="1">
    <citation type="submission" date="2018-10" db="EMBL/GenBank/DDBJ databases">
        <title>The complete genome of Acinetobacter wuhouensis strain WCHAW010062.</title>
        <authorList>
            <person name="Hu Y."/>
            <person name="Long H."/>
            <person name="Feng Y."/>
            <person name="Zong Z."/>
        </authorList>
    </citation>
    <scope>NUCLEOTIDE SEQUENCE [LARGE SCALE GENOMIC DNA]</scope>
    <source>
        <strain evidence="2 3">WCHAW010062</strain>
    </source>
</reference>
<keyword evidence="1" id="KW-0812">Transmembrane</keyword>
<organism evidence="2 3">
    <name type="scientific">Acinetobacter wuhouensis</name>
    <dbReference type="NCBI Taxonomy" id="1879050"/>
    <lineage>
        <taxon>Bacteria</taxon>
        <taxon>Pseudomonadati</taxon>
        <taxon>Pseudomonadota</taxon>
        <taxon>Gammaproteobacteria</taxon>
        <taxon>Moraxellales</taxon>
        <taxon>Moraxellaceae</taxon>
        <taxon>Acinetobacter</taxon>
    </lineage>
</organism>
<name>A0A3G2T6J2_9GAMM</name>
<proteinExistence type="predicted"/>
<evidence type="ECO:0000313" key="3">
    <source>
        <dbReference type="Proteomes" id="UP000279962"/>
    </source>
</evidence>
<keyword evidence="1" id="KW-1133">Transmembrane helix</keyword>
<feature type="transmembrane region" description="Helical" evidence="1">
    <location>
        <begin position="127"/>
        <end position="147"/>
    </location>
</feature>
<protein>
    <submittedName>
        <fullName evidence="2">Uncharacterized protein</fullName>
    </submittedName>
</protein>
<evidence type="ECO:0000313" key="2">
    <source>
        <dbReference type="EMBL" id="AYO55167.1"/>
    </source>
</evidence>
<dbReference type="AlphaFoldDB" id="A0A3G2T6J2"/>
<gene>
    <name evidence="2" type="ORF">CDG68_16560</name>
</gene>